<dbReference type="EMBL" id="RWJI01000001">
    <property type="protein sequence ID" value="RRQ51525.1"/>
    <property type="molecule type" value="Genomic_DNA"/>
</dbReference>
<keyword evidence="12" id="KW-0966">Cell projection</keyword>
<dbReference type="OrthoDB" id="7058946at2"/>
<reference evidence="12 13" key="1">
    <citation type="submission" date="2018-12" db="EMBL/GenBank/DDBJ databases">
        <authorList>
            <person name="Kim S.-J."/>
            <person name="Jung G.-Y."/>
        </authorList>
    </citation>
    <scope>NUCLEOTIDE SEQUENCE [LARGE SCALE GENOMIC DNA]</scope>
    <source>
        <strain evidence="12 13">03SU3-P</strain>
    </source>
</reference>
<evidence type="ECO:0000256" key="3">
    <source>
        <dbReference type="ARBA" id="ARBA00008281"/>
    </source>
</evidence>
<evidence type="ECO:0000256" key="6">
    <source>
        <dbReference type="ARBA" id="ARBA00022692"/>
    </source>
</evidence>
<keyword evidence="5 10" id="KW-0145">Chemotaxis</keyword>
<name>A0A3R8Q7S0_9SPHN</name>
<dbReference type="AlphaFoldDB" id="A0A3R8Q7S0"/>
<evidence type="ECO:0000256" key="8">
    <source>
        <dbReference type="ARBA" id="ARBA00022989"/>
    </source>
</evidence>
<evidence type="ECO:0000313" key="13">
    <source>
        <dbReference type="Proteomes" id="UP000268553"/>
    </source>
</evidence>
<protein>
    <recommendedName>
        <fullName evidence="10">Flagellar protein FliL</fullName>
    </recommendedName>
</protein>
<accession>A0A3R8Q7S0</accession>
<dbReference type="PANTHER" id="PTHR35091">
    <property type="entry name" value="FLAGELLAR PROTEIN FLIL"/>
    <property type="match status" value="1"/>
</dbReference>
<comment type="subcellular location">
    <subcellularLocation>
        <location evidence="10">Cell inner membrane</location>
    </subcellularLocation>
    <subcellularLocation>
        <location evidence="2">Cell membrane</location>
        <topology evidence="2">Single-pass membrane protein</topology>
    </subcellularLocation>
</comment>
<comment type="function">
    <text evidence="1 10">Controls the rotational direction of flagella during chemotaxis.</text>
</comment>
<comment type="similarity">
    <text evidence="3 10">Belongs to the FliL family.</text>
</comment>
<dbReference type="InterPro" id="IPR005503">
    <property type="entry name" value="FliL"/>
</dbReference>
<evidence type="ECO:0000256" key="10">
    <source>
        <dbReference type="RuleBase" id="RU364125"/>
    </source>
</evidence>
<evidence type="ECO:0000256" key="11">
    <source>
        <dbReference type="SAM" id="MobiDB-lite"/>
    </source>
</evidence>
<sequence>MSKQKSSDPATKPKKGKKKVIIALVAALGLIGAGAATGIYLAGGITGQTEDIDPNRPKLVERSEDPEPPAVAAEGEAPVLKEGTVAVKNDRVPVDPRKYEVTYVNLDQSFTANLADGAGFVQLGLSLSTYYDGKVVQNIQRQSVPIRSAILMVLSQQDAQALSTPQGKQMLQRDLTAAINDVLRQKEGFGGVDNVYFSNLVIQ</sequence>
<feature type="compositionally biased region" description="Basic and acidic residues" evidence="11">
    <location>
        <begin position="53"/>
        <end position="65"/>
    </location>
</feature>
<comment type="caution">
    <text evidence="12">The sequence shown here is derived from an EMBL/GenBank/DDBJ whole genome shotgun (WGS) entry which is preliminary data.</text>
</comment>
<dbReference type="GO" id="GO:0009425">
    <property type="term" value="C:bacterial-type flagellum basal body"/>
    <property type="evidence" value="ECO:0007669"/>
    <property type="project" value="InterPro"/>
</dbReference>
<keyword evidence="4" id="KW-1003">Cell membrane</keyword>
<keyword evidence="12" id="KW-0969">Cilium</keyword>
<dbReference type="GO" id="GO:0071978">
    <property type="term" value="P:bacterial-type flagellum-dependent swarming motility"/>
    <property type="evidence" value="ECO:0007669"/>
    <property type="project" value="TreeGrafter"/>
</dbReference>
<keyword evidence="13" id="KW-1185">Reference proteome</keyword>
<keyword evidence="8" id="KW-1133">Transmembrane helix</keyword>
<evidence type="ECO:0000256" key="4">
    <source>
        <dbReference type="ARBA" id="ARBA00022475"/>
    </source>
</evidence>
<evidence type="ECO:0000256" key="7">
    <source>
        <dbReference type="ARBA" id="ARBA00022779"/>
    </source>
</evidence>
<keyword evidence="12" id="KW-0282">Flagellum</keyword>
<dbReference type="PANTHER" id="PTHR35091:SF2">
    <property type="entry name" value="FLAGELLAR PROTEIN FLIL"/>
    <property type="match status" value="1"/>
</dbReference>
<keyword evidence="9 10" id="KW-0472">Membrane</keyword>
<evidence type="ECO:0000256" key="1">
    <source>
        <dbReference type="ARBA" id="ARBA00002254"/>
    </source>
</evidence>
<dbReference type="GO" id="GO:0006935">
    <property type="term" value="P:chemotaxis"/>
    <property type="evidence" value="ECO:0007669"/>
    <property type="project" value="UniProtKB-KW"/>
</dbReference>
<keyword evidence="7 10" id="KW-0283">Flagellar rotation</keyword>
<evidence type="ECO:0000313" key="12">
    <source>
        <dbReference type="EMBL" id="RRQ51525.1"/>
    </source>
</evidence>
<organism evidence="12 13">
    <name type="scientific">Sphingorhabdus wooponensis</name>
    <dbReference type="NCBI Taxonomy" id="940136"/>
    <lineage>
        <taxon>Bacteria</taxon>
        <taxon>Pseudomonadati</taxon>
        <taxon>Pseudomonadota</taxon>
        <taxon>Alphaproteobacteria</taxon>
        <taxon>Sphingomonadales</taxon>
        <taxon>Sphingomonadaceae</taxon>
        <taxon>Sphingorhabdus</taxon>
    </lineage>
</organism>
<dbReference type="GO" id="GO:0005886">
    <property type="term" value="C:plasma membrane"/>
    <property type="evidence" value="ECO:0007669"/>
    <property type="project" value="UniProtKB-SubCell"/>
</dbReference>
<keyword evidence="6" id="KW-0812">Transmembrane</keyword>
<gene>
    <name evidence="12" type="ORF">D7D48_01090</name>
</gene>
<dbReference type="Pfam" id="PF03748">
    <property type="entry name" value="FliL"/>
    <property type="match status" value="1"/>
</dbReference>
<feature type="region of interest" description="Disordered" evidence="11">
    <location>
        <begin position="51"/>
        <end position="76"/>
    </location>
</feature>
<proteinExistence type="inferred from homology"/>
<dbReference type="Proteomes" id="UP000268553">
    <property type="component" value="Unassembled WGS sequence"/>
</dbReference>
<evidence type="ECO:0000256" key="2">
    <source>
        <dbReference type="ARBA" id="ARBA00004162"/>
    </source>
</evidence>
<keyword evidence="10" id="KW-0997">Cell inner membrane</keyword>
<evidence type="ECO:0000256" key="9">
    <source>
        <dbReference type="ARBA" id="ARBA00023136"/>
    </source>
</evidence>
<dbReference type="RefSeq" id="WP_125229539.1">
    <property type="nucleotide sequence ID" value="NZ_RWJI01000001.1"/>
</dbReference>
<evidence type="ECO:0000256" key="5">
    <source>
        <dbReference type="ARBA" id="ARBA00022500"/>
    </source>
</evidence>